<evidence type="ECO:0000313" key="2">
    <source>
        <dbReference type="EMBL" id="KAF0897407.1"/>
    </source>
</evidence>
<accession>A0A6G1CBN3</accession>
<comment type="caution">
    <text evidence="2">The sequence shown here is derived from an EMBL/GenBank/DDBJ whole genome shotgun (WGS) entry which is preliminary data.</text>
</comment>
<reference evidence="2 3" key="1">
    <citation type="submission" date="2019-11" db="EMBL/GenBank/DDBJ databases">
        <title>Whole genome sequence of Oryza granulata.</title>
        <authorList>
            <person name="Li W."/>
        </authorList>
    </citation>
    <scope>NUCLEOTIDE SEQUENCE [LARGE SCALE GENOMIC DNA]</scope>
    <source>
        <strain evidence="3">cv. Menghai</strain>
        <tissue evidence="2">Leaf</tissue>
    </source>
</reference>
<feature type="compositionally biased region" description="Basic and acidic residues" evidence="1">
    <location>
        <begin position="21"/>
        <end position="34"/>
    </location>
</feature>
<sequence length="120" mass="12185">MGTDDEDGNDPKAASAGGTAGRRDGGAGLRDDQGRLLLRRSGTMERPLSGQGSGAPGGGSLLRGGATAGEHERRGTAGGATGRRRRQRAAGAEEARRRRGDAGADDATAERSQTAAATWR</sequence>
<protein>
    <submittedName>
        <fullName evidence="2">Uncharacterized protein</fullName>
    </submittedName>
</protein>
<dbReference type="EMBL" id="SPHZ02000010">
    <property type="protein sequence ID" value="KAF0897407.1"/>
    <property type="molecule type" value="Genomic_DNA"/>
</dbReference>
<dbReference type="AlphaFoldDB" id="A0A6G1CBN3"/>
<organism evidence="2 3">
    <name type="scientific">Oryza meyeriana var. granulata</name>
    <dbReference type="NCBI Taxonomy" id="110450"/>
    <lineage>
        <taxon>Eukaryota</taxon>
        <taxon>Viridiplantae</taxon>
        <taxon>Streptophyta</taxon>
        <taxon>Embryophyta</taxon>
        <taxon>Tracheophyta</taxon>
        <taxon>Spermatophyta</taxon>
        <taxon>Magnoliopsida</taxon>
        <taxon>Liliopsida</taxon>
        <taxon>Poales</taxon>
        <taxon>Poaceae</taxon>
        <taxon>BOP clade</taxon>
        <taxon>Oryzoideae</taxon>
        <taxon>Oryzeae</taxon>
        <taxon>Oryzinae</taxon>
        <taxon>Oryza</taxon>
        <taxon>Oryza meyeriana</taxon>
    </lineage>
</organism>
<feature type="compositionally biased region" description="Basic and acidic residues" evidence="1">
    <location>
        <begin position="91"/>
        <end position="102"/>
    </location>
</feature>
<gene>
    <name evidence="2" type="ORF">E2562_036943</name>
</gene>
<evidence type="ECO:0000313" key="3">
    <source>
        <dbReference type="Proteomes" id="UP000479710"/>
    </source>
</evidence>
<name>A0A6G1CBN3_9ORYZ</name>
<proteinExistence type="predicted"/>
<evidence type="ECO:0000256" key="1">
    <source>
        <dbReference type="SAM" id="MobiDB-lite"/>
    </source>
</evidence>
<keyword evidence="3" id="KW-1185">Reference proteome</keyword>
<dbReference type="Proteomes" id="UP000479710">
    <property type="component" value="Unassembled WGS sequence"/>
</dbReference>
<feature type="region of interest" description="Disordered" evidence="1">
    <location>
        <begin position="1"/>
        <end position="120"/>
    </location>
</feature>
<feature type="compositionally biased region" description="Gly residues" evidence="1">
    <location>
        <begin position="51"/>
        <end position="62"/>
    </location>
</feature>